<proteinExistence type="predicted"/>
<comment type="caution">
    <text evidence="6">The sequence shown here is derived from an EMBL/GenBank/DDBJ whole genome shotgun (WGS) entry which is preliminary data.</text>
</comment>
<evidence type="ECO:0000256" key="4">
    <source>
        <dbReference type="PROSITE-ProRule" id="PRU00335"/>
    </source>
</evidence>
<keyword evidence="2 4" id="KW-0238">DNA-binding</keyword>
<keyword evidence="3" id="KW-0804">Transcription</keyword>
<dbReference type="PANTHER" id="PTHR30055:SF234">
    <property type="entry name" value="HTH-TYPE TRANSCRIPTIONAL REGULATOR BETI"/>
    <property type="match status" value="1"/>
</dbReference>
<protein>
    <recommendedName>
        <fullName evidence="5">HTH tetR-type domain-containing protein</fullName>
    </recommendedName>
</protein>
<dbReference type="AlphaFoldDB" id="A0A6V8L3R2"/>
<dbReference type="GO" id="GO:0000976">
    <property type="term" value="F:transcription cis-regulatory region binding"/>
    <property type="evidence" value="ECO:0007669"/>
    <property type="project" value="TreeGrafter"/>
</dbReference>
<dbReference type="InterPro" id="IPR050109">
    <property type="entry name" value="HTH-type_TetR-like_transc_reg"/>
</dbReference>
<keyword evidence="1" id="KW-0805">Transcription regulation</keyword>
<dbReference type="GO" id="GO:0045892">
    <property type="term" value="P:negative regulation of DNA-templated transcription"/>
    <property type="evidence" value="ECO:0007669"/>
    <property type="project" value="UniProtKB-ARBA"/>
</dbReference>
<dbReference type="SUPFAM" id="SSF46689">
    <property type="entry name" value="Homeodomain-like"/>
    <property type="match status" value="1"/>
</dbReference>
<accession>A0A6V8L3R2</accession>
<dbReference type="Pfam" id="PF00440">
    <property type="entry name" value="TetR_N"/>
    <property type="match status" value="1"/>
</dbReference>
<dbReference type="InterPro" id="IPR009057">
    <property type="entry name" value="Homeodomain-like_sf"/>
</dbReference>
<dbReference type="PANTHER" id="PTHR30055">
    <property type="entry name" value="HTH-TYPE TRANSCRIPTIONAL REGULATOR RUTR"/>
    <property type="match status" value="1"/>
</dbReference>
<evidence type="ECO:0000256" key="1">
    <source>
        <dbReference type="ARBA" id="ARBA00023015"/>
    </source>
</evidence>
<reference evidence="6 7" key="2">
    <citation type="submission" date="2020-03" db="EMBL/GenBank/DDBJ databases">
        <authorList>
            <person name="Ichikawa N."/>
            <person name="Kimura A."/>
            <person name="Kitahashi Y."/>
            <person name="Uohara A."/>
        </authorList>
    </citation>
    <scope>NUCLEOTIDE SEQUENCE [LARGE SCALE GENOMIC DNA]</scope>
    <source>
        <strain evidence="6 7">NBRC 108638</strain>
    </source>
</reference>
<dbReference type="InterPro" id="IPR001647">
    <property type="entry name" value="HTH_TetR"/>
</dbReference>
<feature type="domain" description="HTH tetR-type" evidence="5">
    <location>
        <begin position="10"/>
        <end position="70"/>
    </location>
</feature>
<evidence type="ECO:0000256" key="3">
    <source>
        <dbReference type="ARBA" id="ARBA00023163"/>
    </source>
</evidence>
<dbReference type="FunFam" id="1.10.10.60:FF:000141">
    <property type="entry name" value="TetR family transcriptional regulator"/>
    <property type="match status" value="1"/>
</dbReference>
<evidence type="ECO:0000256" key="2">
    <source>
        <dbReference type="ARBA" id="ARBA00023125"/>
    </source>
</evidence>
<dbReference type="GO" id="GO:0003700">
    <property type="term" value="F:DNA-binding transcription factor activity"/>
    <property type="evidence" value="ECO:0007669"/>
    <property type="project" value="TreeGrafter"/>
</dbReference>
<sequence>MARTVGSSADATRQQILAAARELFVERGYAGASIKDITERVGVTKGSLYYHFSSKEEILHALVSPLIEALEAFTAEVTAAGGLDADLVRRLLDLIDEHSGVLKSVFGDPSTAQSLAMRHRLPARIDALVRAVAGSDDPVAVLRALCVLGVIHAATLAPAGIEFDADGVPAPRFGTAPLTGEQRKFALAAALAVLDLPT</sequence>
<dbReference type="PROSITE" id="PS01081">
    <property type="entry name" value="HTH_TETR_1"/>
    <property type="match status" value="1"/>
</dbReference>
<dbReference type="PRINTS" id="PR00455">
    <property type="entry name" value="HTHTETR"/>
</dbReference>
<keyword evidence="7" id="KW-1185">Reference proteome</keyword>
<dbReference type="RefSeq" id="WP_218577054.1">
    <property type="nucleotide sequence ID" value="NZ_BAABJB010000076.1"/>
</dbReference>
<evidence type="ECO:0000313" key="7">
    <source>
        <dbReference type="Proteomes" id="UP000482960"/>
    </source>
</evidence>
<gene>
    <name evidence="6" type="ORF">Prum_009870</name>
</gene>
<reference evidence="6 7" key="1">
    <citation type="submission" date="2020-03" db="EMBL/GenBank/DDBJ databases">
        <title>Whole genome shotgun sequence of Phytohabitans rumicis NBRC 108638.</title>
        <authorList>
            <person name="Komaki H."/>
            <person name="Tamura T."/>
        </authorList>
    </citation>
    <scope>NUCLEOTIDE SEQUENCE [LARGE SCALE GENOMIC DNA]</scope>
    <source>
        <strain evidence="6 7">NBRC 108638</strain>
    </source>
</reference>
<dbReference type="InterPro" id="IPR023772">
    <property type="entry name" value="DNA-bd_HTH_TetR-type_CS"/>
</dbReference>
<name>A0A6V8L3R2_9ACTN</name>
<dbReference type="Proteomes" id="UP000482960">
    <property type="component" value="Unassembled WGS sequence"/>
</dbReference>
<evidence type="ECO:0000259" key="5">
    <source>
        <dbReference type="PROSITE" id="PS50977"/>
    </source>
</evidence>
<dbReference type="EMBL" id="BLPG01000001">
    <property type="protein sequence ID" value="GFJ87345.1"/>
    <property type="molecule type" value="Genomic_DNA"/>
</dbReference>
<dbReference type="Gene3D" id="1.10.357.10">
    <property type="entry name" value="Tetracycline Repressor, domain 2"/>
    <property type="match status" value="1"/>
</dbReference>
<dbReference type="PROSITE" id="PS50977">
    <property type="entry name" value="HTH_TETR_2"/>
    <property type="match status" value="1"/>
</dbReference>
<organism evidence="6 7">
    <name type="scientific">Phytohabitans rumicis</name>
    <dbReference type="NCBI Taxonomy" id="1076125"/>
    <lineage>
        <taxon>Bacteria</taxon>
        <taxon>Bacillati</taxon>
        <taxon>Actinomycetota</taxon>
        <taxon>Actinomycetes</taxon>
        <taxon>Micromonosporales</taxon>
        <taxon>Micromonosporaceae</taxon>
    </lineage>
</organism>
<feature type="DNA-binding region" description="H-T-H motif" evidence="4">
    <location>
        <begin position="33"/>
        <end position="52"/>
    </location>
</feature>
<evidence type="ECO:0000313" key="6">
    <source>
        <dbReference type="EMBL" id="GFJ87345.1"/>
    </source>
</evidence>